<keyword evidence="2 11" id="KW-0723">Serine/threonine-protein kinase</keyword>
<dbReference type="InterPro" id="IPR017441">
    <property type="entry name" value="Protein_kinase_ATP_BS"/>
</dbReference>
<keyword evidence="3" id="KW-0808">Transferase</keyword>
<dbReference type="SUPFAM" id="SSF56112">
    <property type="entry name" value="Protein kinase-like (PK-like)"/>
    <property type="match status" value="1"/>
</dbReference>
<dbReference type="Gene3D" id="3.30.200.20">
    <property type="entry name" value="Phosphorylase Kinase, domain 1"/>
    <property type="match status" value="1"/>
</dbReference>
<evidence type="ECO:0000256" key="4">
    <source>
        <dbReference type="ARBA" id="ARBA00022741"/>
    </source>
</evidence>
<feature type="domain" description="Protein kinase" evidence="10">
    <location>
        <begin position="16"/>
        <end position="278"/>
    </location>
</feature>
<protein>
    <recommendedName>
        <fullName evidence="1">non-specific serine/threonine protein kinase</fullName>
        <ecNumber evidence="1">2.7.11.1</ecNumber>
    </recommendedName>
</protein>
<dbReference type="Proteomes" id="UP000215005">
    <property type="component" value="Chromosome"/>
</dbReference>
<dbReference type="RefSeq" id="WP_017619885.1">
    <property type="nucleotide sequence ID" value="NZ_ANBG01000274.1"/>
</dbReference>
<keyword evidence="4 7" id="KW-0547">Nucleotide-binding</keyword>
<dbReference type="OrthoDB" id="3679634at2"/>
<evidence type="ECO:0000313" key="12">
    <source>
        <dbReference type="Proteomes" id="UP000215005"/>
    </source>
</evidence>
<dbReference type="InterPro" id="IPR008271">
    <property type="entry name" value="Ser/Thr_kinase_AS"/>
</dbReference>
<dbReference type="GO" id="GO:0005524">
    <property type="term" value="F:ATP binding"/>
    <property type="evidence" value="ECO:0007669"/>
    <property type="project" value="UniProtKB-UniRule"/>
</dbReference>
<feature type="compositionally biased region" description="Low complexity" evidence="8">
    <location>
        <begin position="272"/>
        <end position="301"/>
    </location>
</feature>
<accession>A0A223S326</accession>
<name>A0A223S326_9ACTN</name>
<evidence type="ECO:0000256" key="8">
    <source>
        <dbReference type="SAM" id="MobiDB-lite"/>
    </source>
</evidence>
<evidence type="ECO:0000256" key="1">
    <source>
        <dbReference type="ARBA" id="ARBA00012513"/>
    </source>
</evidence>
<reference evidence="11 12" key="1">
    <citation type="submission" date="2017-08" db="EMBL/GenBank/DDBJ databases">
        <title>The complete genome sequence of Nocardiopsis gilva YIM 90087.</title>
        <authorList>
            <person name="Yin M."/>
            <person name="Tang S."/>
        </authorList>
    </citation>
    <scope>NUCLEOTIDE SEQUENCE [LARGE SCALE GENOMIC DNA]</scope>
    <source>
        <strain evidence="11 12">YIM 90087</strain>
    </source>
</reference>
<dbReference type="PANTHER" id="PTHR43289:SF6">
    <property type="entry name" value="SERINE_THREONINE-PROTEIN KINASE NEKL-3"/>
    <property type="match status" value="1"/>
</dbReference>
<evidence type="ECO:0000256" key="3">
    <source>
        <dbReference type="ARBA" id="ARBA00022679"/>
    </source>
</evidence>
<keyword evidence="5 11" id="KW-0418">Kinase</keyword>
<keyword evidence="9" id="KW-1133">Transmembrane helix</keyword>
<dbReference type="GO" id="GO:0004674">
    <property type="term" value="F:protein serine/threonine kinase activity"/>
    <property type="evidence" value="ECO:0007669"/>
    <property type="project" value="UniProtKB-KW"/>
</dbReference>
<keyword evidence="9" id="KW-0812">Transmembrane</keyword>
<dbReference type="InterPro" id="IPR000719">
    <property type="entry name" value="Prot_kinase_dom"/>
</dbReference>
<feature type="compositionally biased region" description="Pro residues" evidence="8">
    <location>
        <begin position="302"/>
        <end position="345"/>
    </location>
</feature>
<dbReference type="AlphaFoldDB" id="A0A223S326"/>
<dbReference type="CDD" id="cd14014">
    <property type="entry name" value="STKc_PknB_like"/>
    <property type="match status" value="1"/>
</dbReference>
<dbReference type="Pfam" id="PF00069">
    <property type="entry name" value="Pkinase"/>
    <property type="match status" value="1"/>
</dbReference>
<feature type="binding site" evidence="7">
    <location>
        <position position="45"/>
    </location>
    <ligand>
        <name>ATP</name>
        <dbReference type="ChEBI" id="CHEBI:30616"/>
    </ligand>
</feature>
<keyword evidence="6 7" id="KW-0067">ATP-binding</keyword>
<organism evidence="11 12">
    <name type="scientific">Nocardiopsis gilva YIM 90087</name>
    <dbReference type="NCBI Taxonomy" id="1235441"/>
    <lineage>
        <taxon>Bacteria</taxon>
        <taxon>Bacillati</taxon>
        <taxon>Actinomycetota</taxon>
        <taxon>Actinomycetes</taxon>
        <taxon>Streptosporangiales</taxon>
        <taxon>Nocardiopsidaceae</taxon>
        <taxon>Nocardiopsis</taxon>
    </lineage>
</organism>
<keyword evidence="9" id="KW-0472">Membrane</keyword>
<dbReference type="PROSITE" id="PS00108">
    <property type="entry name" value="PROTEIN_KINASE_ST"/>
    <property type="match status" value="1"/>
</dbReference>
<dbReference type="InterPro" id="IPR011009">
    <property type="entry name" value="Kinase-like_dom_sf"/>
</dbReference>
<evidence type="ECO:0000256" key="9">
    <source>
        <dbReference type="SAM" id="Phobius"/>
    </source>
</evidence>
<dbReference type="KEGG" id="ngv:CDO52_06730"/>
<feature type="transmembrane region" description="Helical" evidence="9">
    <location>
        <begin position="388"/>
        <end position="415"/>
    </location>
</feature>
<dbReference type="PANTHER" id="PTHR43289">
    <property type="entry name" value="MITOGEN-ACTIVATED PROTEIN KINASE KINASE KINASE 20-RELATED"/>
    <property type="match status" value="1"/>
</dbReference>
<evidence type="ECO:0000313" key="11">
    <source>
        <dbReference type="EMBL" id="ASU82518.1"/>
    </source>
</evidence>
<dbReference type="PROSITE" id="PS50011">
    <property type="entry name" value="PROTEIN_KINASE_DOM"/>
    <property type="match status" value="1"/>
</dbReference>
<gene>
    <name evidence="11" type="ORF">CDO52_06730</name>
</gene>
<dbReference type="PROSITE" id="PS00107">
    <property type="entry name" value="PROTEIN_KINASE_ATP"/>
    <property type="match status" value="1"/>
</dbReference>
<keyword evidence="12" id="KW-1185">Reference proteome</keyword>
<evidence type="ECO:0000259" key="10">
    <source>
        <dbReference type="PROSITE" id="PS50011"/>
    </source>
</evidence>
<feature type="region of interest" description="Disordered" evidence="8">
    <location>
        <begin position="272"/>
        <end position="370"/>
    </location>
</feature>
<evidence type="ECO:0000256" key="2">
    <source>
        <dbReference type="ARBA" id="ARBA00022527"/>
    </source>
</evidence>
<evidence type="ECO:0000256" key="7">
    <source>
        <dbReference type="PROSITE-ProRule" id="PRU10141"/>
    </source>
</evidence>
<dbReference type="EC" id="2.7.11.1" evidence="1"/>
<evidence type="ECO:0000256" key="6">
    <source>
        <dbReference type="ARBA" id="ARBA00022840"/>
    </source>
</evidence>
<evidence type="ECO:0000256" key="5">
    <source>
        <dbReference type="ARBA" id="ARBA00022777"/>
    </source>
</evidence>
<dbReference type="SMART" id="SM00220">
    <property type="entry name" value="S_TKc"/>
    <property type="match status" value="1"/>
</dbReference>
<proteinExistence type="predicted"/>
<sequence length="573" mass="60960">MAKSNDGGERVIAARYRLRSKLGVGGMGVVWLAWDPHLAREVAVKEVLLPAGLTESQREEAHARVRREARSAARITHPSVVTIHDVLDVEGHPWVVMELIRGRSLQEELSAGGPIAPQRAAAIARELLEAVRAAHAAGVIHRDIKPANVMLTEGDRVTLTDFGIATVEGGSSITRTGTLVGSPEYMPPERIRGDQAAGAADLWSVGVTLYAMCEGASPFRRDSVTAAIAAVLSAPLPPTERAAPLAPLIRGLLERDPARRLTADQALALLGEAGSPAGGAPVAEPAQQPQSQPPAATYPQGPTTPSPSGPVTPPPNGPVTPRPSGPITPRPNGPVTPHPADPSTPNPAGGPHAGPPTGPMRSAPTGAWPTPYAEFTAQAQRTNPPRGFGIGTVLLGGGAIAVVLAVLLVVMFVMYAQNGPLSDARTYTNQWYAIDYPSDWEGRTDSANERFVEFTHPDGDAWFFVDSWSVEEGDPETAHDWLVFFEEEGEVPESYETIDVVESAPGFPASWDVAYAEGDYVDGDQTTPGRRLVAHVIVSDREGYVLAWNVPAHEATDYQGLHRSILDSFEPRS</sequence>
<dbReference type="Gene3D" id="1.10.510.10">
    <property type="entry name" value="Transferase(Phosphotransferase) domain 1"/>
    <property type="match status" value="1"/>
</dbReference>
<dbReference type="EMBL" id="CP022753">
    <property type="protein sequence ID" value="ASU82518.1"/>
    <property type="molecule type" value="Genomic_DNA"/>
</dbReference>